<gene>
    <name evidence="1" type="ORF">ACAOBT_LOCUS35622</name>
</gene>
<dbReference type="AlphaFoldDB" id="A0A9P0QBY2"/>
<dbReference type="EMBL" id="CAKOFQ010009023">
    <property type="protein sequence ID" value="CAH2016817.1"/>
    <property type="molecule type" value="Genomic_DNA"/>
</dbReference>
<organism evidence="1 2">
    <name type="scientific">Acanthoscelides obtectus</name>
    <name type="common">Bean weevil</name>
    <name type="synonym">Bruchus obtectus</name>
    <dbReference type="NCBI Taxonomy" id="200917"/>
    <lineage>
        <taxon>Eukaryota</taxon>
        <taxon>Metazoa</taxon>
        <taxon>Ecdysozoa</taxon>
        <taxon>Arthropoda</taxon>
        <taxon>Hexapoda</taxon>
        <taxon>Insecta</taxon>
        <taxon>Pterygota</taxon>
        <taxon>Neoptera</taxon>
        <taxon>Endopterygota</taxon>
        <taxon>Coleoptera</taxon>
        <taxon>Polyphaga</taxon>
        <taxon>Cucujiformia</taxon>
        <taxon>Chrysomeloidea</taxon>
        <taxon>Chrysomelidae</taxon>
        <taxon>Bruchinae</taxon>
        <taxon>Bruchini</taxon>
        <taxon>Acanthoscelides</taxon>
    </lineage>
</organism>
<proteinExistence type="predicted"/>
<accession>A0A9P0QBY2</accession>
<sequence length="114" mass="12515">MESDKSGNASFGDLSHTKLSTIAPMQTQSDTHSLLRAHEENSMSRYMSTSNHSEASGCLTNLINNHISNLKANNLGYGGIYNVRINPQSDRLLLGKLQVSFDIGGRYLLLDSEN</sequence>
<comment type="caution">
    <text evidence="1">The sequence shown here is derived from an EMBL/GenBank/DDBJ whole genome shotgun (WGS) entry which is preliminary data.</text>
</comment>
<dbReference type="Proteomes" id="UP001152888">
    <property type="component" value="Unassembled WGS sequence"/>
</dbReference>
<name>A0A9P0QBY2_ACAOB</name>
<evidence type="ECO:0000313" key="2">
    <source>
        <dbReference type="Proteomes" id="UP001152888"/>
    </source>
</evidence>
<protein>
    <submittedName>
        <fullName evidence="1">Uncharacterized protein</fullName>
    </submittedName>
</protein>
<evidence type="ECO:0000313" key="1">
    <source>
        <dbReference type="EMBL" id="CAH2016817.1"/>
    </source>
</evidence>
<reference evidence="1" key="1">
    <citation type="submission" date="2022-03" db="EMBL/GenBank/DDBJ databases">
        <authorList>
            <person name="Sayadi A."/>
        </authorList>
    </citation>
    <scope>NUCLEOTIDE SEQUENCE</scope>
</reference>
<keyword evidence="2" id="KW-1185">Reference proteome</keyword>